<organism evidence="2 3">
    <name type="scientific">Mytilus coruscus</name>
    <name type="common">Sea mussel</name>
    <dbReference type="NCBI Taxonomy" id="42192"/>
    <lineage>
        <taxon>Eukaryota</taxon>
        <taxon>Metazoa</taxon>
        <taxon>Spiralia</taxon>
        <taxon>Lophotrochozoa</taxon>
        <taxon>Mollusca</taxon>
        <taxon>Bivalvia</taxon>
        <taxon>Autobranchia</taxon>
        <taxon>Pteriomorphia</taxon>
        <taxon>Mytilida</taxon>
        <taxon>Mytiloidea</taxon>
        <taxon>Mytilidae</taxon>
        <taxon>Mytilinae</taxon>
        <taxon>Mytilus</taxon>
    </lineage>
</organism>
<proteinExistence type="predicted"/>
<feature type="compositionally biased region" description="Acidic residues" evidence="1">
    <location>
        <begin position="276"/>
        <end position="311"/>
    </location>
</feature>
<sequence length="311" mass="36363">MRLSKTEKQSIAELYLNTKAPTITEYYNSYDCFPLLCRQYHAKPAHNATDVFQNVFLVYKAEIDILRKRGHHVKYCVLALCVMFNNKLKEETLTEELNEGTRTIIQNTCEACRLERGTSRLVLQGALNSLKGTFIRKEQKMYKIINDKVFDFLVHLLGQQILPCLIKNAESSLIKERFLFKRTNDMDEFTVIISPKYHSIFIERLVDDWSNGKIKDVFSNINMKKPKFRKIFLAHLNTLDIPSQKDLAHICIKRTSCKTKVKVKGDEDHKHQFNDNNDEEQEKEDEDGENDENADDEEEKNEKEDDGEDNE</sequence>
<dbReference type="OrthoDB" id="10509003at2759"/>
<gene>
    <name evidence="2" type="ORF">MCOR_44899</name>
</gene>
<name>A0A6J8DT90_MYTCO</name>
<dbReference type="Proteomes" id="UP000507470">
    <property type="component" value="Unassembled WGS sequence"/>
</dbReference>
<accession>A0A6J8DT90</accession>
<evidence type="ECO:0000313" key="2">
    <source>
        <dbReference type="EMBL" id="CAC5411858.1"/>
    </source>
</evidence>
<dbReference type="EMBL" id="CACVKT020007915">
    <property type="protein sequence ID" value="CAC5411858.1"/>
    <property type="molecule type" value="Genomic_DNA"/>
</dbReference>
<feature type="compositionally biased region" description="Basic and acidic residues" evidence="1">
    <location>
        <begin position="263"/>
        <end position="273"/>
    </location>
</feature>
<evidence type="ECO:0000313" key="3">
    <source>
        <dbReference type="Proteomes" id="UP000507470"/>
    </source>
</evidence>
<reference evidence="2 3" key="1">
    <citation type="submission" date="2020-06" db="EMBL/GenBank/DDBJ databases">
        <authorList>
            <person name="Li R."/>
            <person name="Bekaert M."/>
        </authorList>
    </citation>
    <scope>NUCLEOTIDE SEQUENCE [LARGE SCALE GENOMIC DNA]</scope>
    <source>
        <strain evidence="3">wild</strain>
    </source>
</reference>
<evidence type="ECO:0000256" key="1">
    <source>
        <dbReference type="SAM" id="MobiDB-lite"/>
    </source>
</evidence>
<feature type="region of interest" description="Disordered" evidence="1">
    <location>
        <begin position="263"/>
        <end position="311"/>
    </location>
</feature>
<keyword evidence="3" id="KW-1185">Reference proteome</keyword>
<protein>
    <submittedName>
        <fullName evidence="2">Uncharacterized protein</fullName>
    </submittedName>
</protein>
<dbReference type="AlphaFoldDB" id="A0A6J8DT90"/>